<evidence type="ECO:0000313" key="4">
    <source>
        <dbReference type="Proteomes" id="UP000242875"/>
    </source>
</evidence>
<dbReference type="PANTHER" id="PTHR35339:SF4">
    <property type="entry name" value="LINALOOL DEHYDRATASE_ISOMERASE DOMAIN-CONTAINING PROTEIN"/>
    <property type="match status" value="1"/>
</dbReference>
<feature type="domain" description="DUF2264" evidence="1">
    <location>
        <begin position="22"/>
        <end position="366"/>
    </location>
</feature>
<evidence type="ECO:0008006" key="5">
    <source>
        <dbReference type="Google" id="ProtNLM"/>
    </source>
</evidence>
<dbReference type="InterPro" id="IPR049237">
    <property type="entry name" value="DUF2264_C"/>
</dbReference>
<evidence type="ECO:0000259" key="1">
    <source>
        <dbReference type="Pfam" id="PF10022"/>
    </source>
</evidence>
<name>A0A261XTJ9_9FUNG</name>
<dbReference type="Pfam" id="PF10022">
    <property type="entry name" value="DUF2264"/>
    <property type="match status" value="1"/>
</dbReference>
<dbReference type="Proteomes" id="UP000242875">
    <property type="component" value="Unassembled WGS sequence"/>
</dbReference>
<dbReference type="PANTHER" id="PTHR35339">
    <property type="entry name" value="LINALOOL DEHYDRATASE_ISOMERASE DOMAIN-CONTAINING PROTEIN"/>
    <property type="match status" value="1"/>
</dbReference>
<dbReference type="InterPro" id="IPR016624">
    <property type="entry name" value="UCP014753"/>
</dbReference>
<dbReference type="Gene3D" id="3.10.180.10">
    <property type="entry name" value="2,3-Dihydroxybiphenyl 1,2-Dioxygenase, domain 1"/>
    <property type="match status" value="1"/>
</dbReference>
<dbReference type="AlphaFoldDB" id="A0A261XTJ9"/>
<comment type="caution">
    <text evidence="3">The sequence shown here is derived from an EMBL/GenBank/DDBJ whole genome shotgun (WGS) entry which is preliminary data.</text>
</comment>
<dbReference type="SUPFAM" id="SSF54593">
    <property type="entry name" value="Glyoxalase/Bleomycin resistance protein/Dihydroxybiphenyl dioxygenase"/>
    <property type="match status" value="1"/>
</dbReference>
<dbReference type="Pfam" id="PF20938">
    <property type="entry name" value="DUF2264_C"/>
    <property type="match status" value="1"/>
</dbReference>
<sequence length="724" mass="82447">MIDSSVMAQVRFNPLAGNEFKTRDDVIKAVHDLFNPLLPAFSKGKARVQLDASAASFDRASADLEGFARPLFGIAPMVAGGTPFDHWDAYREGLKNGTDPSHPEYWGRVLSKEQRQVEMAALGYGLLLVPEHFWDPLDEATKSRVAKYLSESRVTNHHSNNHRFFRVMTDLGLLKIGVKIDESLTEEYLQDLESMYMDDGWYRDGDDPGDNKHIDYYNPYAMHFYGLIYAVYRPEDKARSERFKERARKFAVNYQHWFADDGANVPYGRSMTYRFAVAGFWGALAVANEEALPWGVIKGLYLRNLRWWSTQPISRLDDGILTVGYAYPNQFLAEMYNSTGSPLWAMKAFTPLLLPPDHPFWTAEELSLDHRPAIAPMPVTGMVFCHQPGHTVMFTGGSSISNQMRFMPEKYQKFAYSSRYGFSIESDSRGFGLGAFDSMIAFSDDGRHYRVREDTTDSYLAGDILFAVWYPWPDVKVETWLVPRGAWHIRVHRITSPRNLKTVEGGFAAPRTDFNGDETYTDDTSAWVESKLGDFSGILDASSPKRSARVTTPHGNTNLMFPRTIVPQLQGDVEANRSTVFACAVLASPNQEEAKAAWSQPPAVPTVEELDQLIKSQGVQVDIVKPYVRDRDETTFMLELRYDSEWAQTEKNNNQITFSVDTKASLDEWLQWLRYCGVEHSPIFYGVVGWMLAFKDTDARHIRLYTEEVHPKTDHPDIDPYWLA</sequence>
<dbReference type="OrthoDB" id="5150166at2759"/>
<keyword evidence="4" id="KW-1185">Reference proteome</keyword>
<protein>
    <recommendedName>
        <fullName evidence="5">DUF2264 domain-containing protein</fullName>
    </recommendedName>
</protein>
<dbReference type="InterPro" id="IPR029068">
    <property type="entry name" value="Glyas_Bleomycin-R_OHBP_Dase"/>
</dbReference>
<organism evidence="3 4">
    <name type="scientific">Bifiguratus adelaidae</name>
    <dbReference type="NCBI Taxonomy" id="1938954"/>
    <lineage>
        <taxon>Eukaryota</taxon>
        <taxon>Fungi</taxon>
        <taxon>Fungi incertae sedis</taxon>
        <taxon>Mucoromycota</taxon>
        <taxon>Mucoromycotina</taxon>
        <taxon>Endogonomycetes</taxon>
        <taxon>Endogonales</taxon>
        <taxon>Endogonales incertae sedis</taxon>
        <taxon>Bifiguratus</taxon>
    </lineage>
</organism>
<dbReference type="PIRSF" id="PIRSF014753">
    <property type="entry name" value="UCP014753"/>
    <property type="match status" value="1"/>
</dbReference>
<reference evidence="3 4" key="1">
    <citation type="journal article" date="2017" name="Mycologia">
        <title>Bifiguratus adelaidae, gen. et sp. nov., a new member of Mucoromycotina in endophytic and soil-dwelling habitats.</title>
        <authorList>
            <person name="Torres-Cruz T.J."/>
            <person name="Billingsley Tobias T.L."/>
            <person name="Almatruk M."/>
            <person name="Hesse C."/>
            <person name="Kuske C.R."/>
            <person name="Desiro A."/>
            <person name="Benucci G.M."/>
            <person name="Bonito G."/>
            <person name="Stajich J.E."/>
            <person name="Dunlap C."/>
            <person name="Arnold A.E."/>
            <person name="Porras-Alfaro A."/>
        </authorList>
    </citation>
    <scope>NUCLEOTIDE SEQUENCE [LARGE SCALE GENOMIC DNA]</scope>
    <source>
        <strain evidence="3 4">AZ0501</strain>
    </source>
</reference>
<accession>A0A261XTJ9</accession>
<evidence type="ECO:0000259" key="2">
    <source>
        <dbReference type="Pfam" id="PF20938"/>
    </source>
</evidence>
<evidence type="ECO:0000313" key="3">
    <source>
        <dbReference type="EMBL" id="OZJ01643.1"/>
    </source>
</evidence>
<dbReference type="InterPro" id="IPR049349">
    <property type="entry name" value="DUF2264_N"/>
</dbReference>
<feature type="domain" description="DUF2264" evidence="2">
    <location>
        <begin position="373"/>
        <end position="607"/>
    </location>
</feature>
<proteinExistence type="predicted"/>
<gene>
    <name evidence="3" type="ORF">BZG36_05441</name>
</gene>
<dbReference type="EMBL" id="MVBO01000276">
    <property type="protein sequence ID" value="OZJ01643.1"/>
    <property type="molecule type" value="Genomic_DNA"/>
</dbReference>